<sequence length="118" mass="13577">MQLASNCGLVIKEHRADEVKGGSTSLFVDLSMADYVELVIRDPMRGIYIHYPYRVIYTRDGDLLLIRAESYGDNRLRRHKSSVCPFRDCRYLLGPLANTRFVVRIVGIRNADPVIRFT</sequence>
<dbReference type="RefSeq" id="WP_013336174.1">
    <property type="nucleotide sequence ID" value="NC_014537.1"/>
</dbReference>
<name>E1QQF4_VULDI</name>
<protein>
    <submittedName>
        <fullName evidence="1">Uncharacterized protein</fullName>
    </submittedName>
</protein>
<gene>
    <name evidence="1" type="ordered locus">Vdis_1061</name>
</gene>
<evidence type="ECO:0000313" key="2">
    <source>
        <dbReference type="Proteomes" id="UP000006681"/>
    </source>
</evidence>
<dbReference type="KEGG" id="vdi:Vdis_1061"/>
<evidence type="ECO:0000313" key="1">
    <source>
        <dbReference type="EMBL" id="ADN50449.1"/>
    </source>
</evidence>
<dbReference type="HOGENOM" id="CLU_2067943_0_0_2"/>
<reference evidence="2" key="2">
    <citation type="journal article" date="2010" name="Stand. Genomic Sci.">
        <title>Complete genome sequence of Vulcanisaeta distributa type strain (IC-017T).</title>
        <authorList>
            <person name="Mavromatis K."/>
            <person name="Sikorski J."/>
            <person name="Pabst E."/>
            <person name="Teshima H."/>
            <person name="Lapidus A."/>
            <person name="Lucas S."/>
            <person name="Nolan M."/>
            <person name="Glavina Del Rio T."/>
            <person name="Cheng J."/>
            <person name="Bruce D."/>
            <person name="Goodwin L."/>
            <person name="Pitluck S."/>
            <person name="Liolios K."/>
            <person name="Ivanova N."/>
            <person name="Mikhailova N."/>
            <person name="Pati A."/>
            <person name="Chen A."/>
            <person name="Palaniappan K."/>
            <person name="Land M."/>
            <person name="Hauser L."/>
            <person name="Chang Y."/>
            <person name="Jeffries C."/>
            <person name="Rohde M."/>
            <person name="Spring S."/>
            <person name="Goker M."/>
            <person name="Wirth R."/>
            <person name="Woyke T."/>
            <person name="Bristow J."/>
            <person name="Eisen J."/>
            <person name="Markowitz V."/>
            <person name="Hugenholtz P."/>
            <person name="Klenk H."/>
            <person name="Kyrpides N."/>
        </authorList>
    </citation>
    <scope>NUCLEOTIDE SEQUENCE [LARGE SCALE GENOMIC DNA]</scope>
    <source>
        <strain evidence="2">DSM 14429 / JCM 11212 / NBRC 100878 / IC-017</strain>
    </source>
</reference>
<dbReference type="EMBL" id="CP002100">
    <property type="protein sequence ID" value="ADN50449.1"/>
    <property type="molecule type" value="Genomic_DNA"/>
</dbReference>
<organism evidence="1 2">
    <name type="scientific">Vulcanisaeta distributa (strain DSM 14429 / JCM 11212 / NBRC 100878 / IC-017)</name>
    <dbReference type="NCBI Taxonomy" id="572478"/>
    <lineage>
        <taxon>Archaea</taxon>
        <taxon>Thermoproteota</taxon>
        <taxon>Thermoprotei</taxon>
        <taxon>Thermoproteales</taxon>
        <taxon>Thermoproteaceae</taxon>
        <taxon>Vulcanisaeta</taxon>
    </lineage>
</organism>
<proteinExistence type="predicted"/>
<dbReference type="AlphaFoldDB" id="E1QQF4"/>
<accession>E1QQF4</accession>
<dbReference type="OrthoDB" id="26149at2157"/>
<keyword evidence="2" id="KW-1185">Reference proteome</keyword>
<dbReference type="GeneID" id="9751992"/>
<dbReference type="Proteomes" id="UP000006681">
    <property type="component" value="Chromosome"/>
</dbReference>
<dbReference type="eggNOG" id="arCOG13835">
    <property type="taxonomic scope" value="Archaea"/>
</dbReference>
<reference evidence="1 2" key="1">
    <citation type="journal article" date="2010" name="Stand. Genomic Sci.">
        <title>Complete genome sequence of Vulcanisaeta distributa type strain (IC-017).</title>
        <authorList>
            <person name="Mavromatis K."/>
            <person name="Sikorski J."/>
            <person name="Pabst E."/>
            <person name="Teshima H."/>
            <person name="Lapidus A."/>
            <person name="Lucas S."/>
            <person name="Nolan M."/>
            <person name="Glavina Del Rio T."/>
            <person name="Cheng J.F."/>
            <person name="Bruce D."/>
            <person name="Goodwin L."/>
            <person name="Pitluck S."/>
            <person name="Liolios K."/>
            <person name="Ivanova N."/>
            <person name="Mikhailova N."/>
            <person name="Pati A."/>
            <person name="Chen A."/>
            <person name="Palaniappan K."/>
            <person name="Land M."/>
            <person name="Hauser L."/>
            <person name="Chang Y.J."/>
            <person name="Jeffries C.D."/>
            <person name="Rohde M."/>
            <person name="Spring S."/>
            <person name="Goker M."/>
            <person name="Wirth R."/>
            <person name="Woyke T."/>
            <person name="Bristow J."/>
            <person name="Eisen J.A."/>
            <person name="Markowitz V."/>
            <person name="Hugenholtz P."/>
            <person name="Klenk H.P."/>
            <person name="Kyrpides N.C."/>
        </authorList>
    </citation>
    <scope>NUCLEOTIDE SEQUENCE [LARGE SCALE GENOMIC DNA]</scope>
    <source>
        <strain evidence="2">DSM 14429 / JCM 11212 / NBRC 100878 / IC-017</strain>
    </source>
</reference>